<dbReference type="Proteomes" id="UP001209755">
    <property type="component" value="Unassembled WGS sequence"/>
</dbReference>
<accession>A0ABT3H840</accession>
<dbReference type="RefSeq" id="WP_264600223.1">
    <property type="nucleotide sequence ID" value="NZ_JAOQNS010000002.1"/>
</dbReference>
<evidence type="ECO:0000313" key="2">
    <source>
        <dbReference type="EMBL" id="MCW2306558.1"/>
    </source>
</evidence>
<keyword evidence="3" id="KW-1185">Reference proteome</keyword>
<dbReference type="CDD" id="cd00060">
    <property type="entry name" value="FHA"/>
    <property type="match status" value="1"/>
</dbReference>
<dbReference type="SUPFAM" id="SSF49879">
    <property type="entry name" value="SMAD/FHA domain"/>
    <property type="match status" value="1"/>
</dbReference>
<reference evidence="3" key="1">
    <citation type="submission" date="2023-07" db="EMBL/GenBank/DDBJ databases">
        <title>Genome sequencing of Purple Non-Sulfur Bacteria from various extreme environments.</title>
        <authorList>
            <person name="Mayer M."/>
        </authorList>
    </citation>
    <scope>NUCLEOTIDE SEQUENCE [LARGE SCALE GENOMIC DNA]</scope>
    <source>
        <strain evidence="3">DSM 17935</strain>
    </source>
</reference>
<sequence>MARDDRPKQNKTTILYGDSVSSTRKVTPDIVDPGAGIDPRPRPAGAGDFVDPQQVPGGAGQAPRSGTPTQIHSGEGLMPLPKQEMNAQVLLEHLAMVAGLKVDTPALMATLKSALGISVEPGALIERLAKMAGINLVLQEEPVNENPRPVTGWLVVVKGPGKGFSQPITIGRNQIGRAPDQPVPLNYGDHGISREGHFSITYDPRSGRFLCTPGERQVNLCYIDNEPLVETVTLKGITDIEVSDSVLRFVPLCNDDFKWVDA</sequence>
<evidence type="ECO:0008006" key="4">
    <source>
        <dbReference type="Google" id="ProtNLM"/>
    </source>
</evidence>
<evidence type="ECO:0000256" key="1">
    <source>
        <dbReference type="SAM" id="MobiDB-lite"/>
    </source>
</evidence>
<gene>
    <name evidence="2" type="ORF">M2319_000877</name>
</gene>
<name>A0ABT3H840_9HYPH</name>
<dbReference type="InterPro" id="IPR008984">
    <property type="entry name" value="SMAD_FHA_dom_sf"/>
</dbReference>
<feature type="region of interest" description="Disordered" evidence="1">
    <location>
        <begin position="1"/>
        <end position="69"/>
    </location>
</feature>
<dbReference type="EMBL" id="JAOQNS010000002">
    <property type="protein sequence ID" value="MCW2306558.1"/>
    <property type="molecule type" value="Genomic_DNA"/>
</dbReference>
<proteinExistence type="predicted"/>
<dbReference type="Gene3D" id="2.60.200.20">
    <property type="match status" value="1"/>
</dbReference>
<organism evidence="2 3">
    <name type="scientific">Rhodobium gokarnense</name>
    <dbReference type="NCBI Taxonomy" id="364296"/>
    <lineage>
        <taxon>Bacteria</taxon>
        <taxon>Pseudomonadati</taxon>
        <taxon>Pseudomonadota</taxon>
        <taxon>Alphaproteobacteria</taxon>
        <taxon>Hyphomicrobiales</taxon>
        <taxon>Rhodobiaceae</taxon>
        <taxon>Rhodobium</taxon>
    </lineage>
</organism>
<evidence type="ECO:0000313" key="3">
    <source>
        <dbReference type="Proteomes" id="UP001209755"/>
    </source>
</evidence>
<comment type="caution">
    <text evidence="2">The sequence shown here is derived from an EMBL/GenBank/DDBJ whole genome shotgun (WGS) entry which is preliminary data.</text>
</comment>
<protein>
    <recommendedName>
        <fullName evidence="4">FHA domain-containing protein</fullName>
    </recommendedName>
</protein>